<evidence type="ECO:0000256" key="9">
    <source>
        <dbReference type="SAM" id="Phobius"/>
    </source>
</evidence>
<evidence type="ECO:0000313" key="10">
    <source>
        <dbReference type="EMBL" id="GAA0712190.1"/>
    </source>
</evidence>
<keyword evidence="8 9" id="KW-0472">Membrane</keyword>
<feature type="transmembrane region" description="Helical" evidence="9">
    <location>
        <begin position="317"/>
        <end position="338"/>
    </location>
</feature>
<dbReference type="Pfam" id="PF06379">
    <property type="entry name" value="RhaT"/>
    <property type="match status" value="1"/>
</dbReference>
<keyword evidence="1" id="KW-0813">Transport</keyword>
<dbReference type="EMBL" id="BAAAGE010000001">
    <property type="protein sequence ID" value="GAA0712190.1"/>
    <property type="molecule type" value="Genomic_DNA"/>
</dbReference>
<feature type="transmembrane region" description="Helical" evidence="9">
    <location>
        <begin position="169"/>
        <end position="189"/>
    </location>
</feature>
<evidence type="ECO:0000256" key="4">
    <source>
        <dbReference type="ARBA" id="ARBA00022597"/>
    </source>
</evidence>
<proteinExistence type="predicted"/>
<keyword evidence="7 9" id="KW-1133">Transmembrane helix</keyword>
<evidence type="ECO:0000256" key="1">
    <source>
        <dbReference type="ARBA" id="ARBA00022448"/>
    </source>
</evidence>
<keyword evidence="11" id="KW-1185">Reference proteome</keyword>
<name>A0ABN1IFW3_9FLAO</name>
<gene>
    <name evidence="10" type="primary">rhaT</name>
    <name evidence="10" type="ORF">GCM10009430_02340</name>
</gene>
<dbReference type="RefSeq" id="WP_343909684.1">
    <property type="nucleotide sequence ID" value="NZ_BAAAGE010000001.1"/>
</dbReference>
<feature type="transmembrane region" description="Helical" evidence="9">
    <location>
        <begin position="35"/>
        <end position="54"/>
    </location>
</feature>
<evidence type="ECO:0000256" key="3">
    <source>
        <dbReference type="ARBA" id="ARBA00022519"/>
    </source>
</evidence>
<reference evidence="10 11" key="1">
    <citation type="journal article" date="2019" name="Int. J. Syst. Evol. Microbiol.">
        <title>The Global Catalogue of Microorganisms (GCM) 10K type strain sequencing project: providing services to taxonomists for standard genome sequencing and annotation.</title>
        <authorList>
            <consortium name="The Broad Institute Genomics Platform"/>
            <consortium name="The Broad Institute Genome Sequencing Center for Infectious Disease"/>
            <person name="Wu L."/>
            <person name="Ma J."/>
        </authorList>
    </citation>
    <scope>NUCLEOTIDE SEQUENCE [LARGE SCALE GENOMIC DNA]</scope>
    <source>
        <strain evidence="10 11">JCM 15974</strain>
    </source>
</reference>
<evidence type="ECO:0000256" key="2">
    <source>
        <dbReference type="ARBA" id="ARBA00022475"/>
    </source>
</evidence>
<dbReference type="InterPro" id="IPR004673">
    <property type="entry name" value="L-rhamnose-proton_sym_RhaT"/>
</dbReference>
<keyword evidence="3" id="KW-0997">Cell inner membrane</keyword>
<evidence type="ECO:0000256" key="5">
    <source>
        <dbReference type="ARBA" id="ARBA00022692"/>
    </source>
</evidence>
<sequence>MTIGILFAVLAGLMLGLYALPEKYTKRYEFENTWGMMFFINMLIIPIAAGFLLVKDFDVIIANIPTDILWKMGVASILWGIGVMMWGKAINYIGLSLGFSIFIGTVILVGSLLPFLVDGLPSNNVFMVILLGILIVLFGVSFNGKAGMLRQAEDQKNSREKLDGKTSSMTIGIIIAVIGGLLATGFSYANAYGRPYLHQACQEAGNPEWITAVMVMVIIYVSGAIFVIPYFIYQLSAKNLWGKFSSPHTPKNLFYTFIMALLNFAASGTFAFAAYKLGSSGNTVGYAMFNTVCVAVAIITGILTGEWSSTSAKPRKILYLGLTAMILGVIVIASGNAMG</sequence>
<feature type="transmembrane region" description="Helical" evidence="9">
    <location>
        <begin position="287"/>
        <end position="305"/>
    </location>
</feature>
<keyword evidence="6" id="KW-0769">Symport</keyword>
<evidence type="ECO:0000256" key="7">
    <source>
        <dbReference type="ARBA" id="ARBA00022989"/>
    </source>
</evidence>
<feature type="transmembrane region" description="Helical" evidence="9">
    <location>
        <begin position="92"/>
        <end position="113"/>
    </location>
</feature>
<protein>
    <submittedName>
        <fullName evidence="10">L-rhamnose/proton symporter RhaT</fullName>
    </submittedName>
</protein>
<evidence type="ECO:0000256" key="8">
    <source>
        <dbReference type="ARBA" id="ARBA00023136"/>
    </source>
</evidence>
<evidence type="ECO:0000313" key="11">
    <source>
        <dbReference type="Proteomes" id="UP001501758"/>
    </source>
</evidence>
<keyword evidence="4" id="KW-0762">Sugar transport</keyword>
<comment type="caution">
    <text evidence="10">The sequence shown here is derived from an EMBL/GenBank/DDBJ whole genome shotgun (WGS) entry which is preliminary data.</text>
</comment>
<feature type="transmembrane region" description="Helical" evidence="9">
    <location>
        <begin position="253"/>
        <end position="275"/>
    </location>
</feature>
<evidence type="ECO:0000256" key="6">
    <source>
        <dbReference type="ARBA" id="ARBA00022847"/>
    </source>
</evidence>
<keyword evidence="5 9" id="KW-0812">Transmembrane</keyword>
<accession>A0ABN1IFW3</accession>
<organism evidence="10 11">
    <name type="scientific">Aquimarina litoralis</name>
    <dbReference type="NCBI Taxonomy" id="584605"/>
    <lineage>
        <taxon>Bacteria</taxon>
        <taxon>Pseudomonadati</taxon>
        <taxon>Bacteroidota</taxon>
        <taxon>Flavobacteriia</taxon>
        <taxon>Flavobacteriales</taxon>
        <taxon>Flavobacteriaceae</taxon>
        <taxon>Aquimarina</taxon>
    </lineage>
</organism>
<dbReference type="Proteomes" id="UP001501758">
    <property type="component" value="Unassembled WGS sequence"/>
</dbReference>
<keyword evidence="2" id="KW-1003">Cell membrane</keyword>
<feature type="transmembrane region" description="Helical" evidence="9">
    <location>
        <begin position="209"/>
        <end position="232"/>
    </location>
</feature>
<feature type="transmembrane region" description="Helical" evidence="9">
    <location>
        <begin position="125"/>
        <end position="148"/>
    </location>
</feature>